<dbReference type="OrthoDB" id="5642569at2"/>
<comment type="caution">
    <text evidence="1">The sequence shown here is derived from an EMBL/GenBank/DDBJ whole genome shotgun (WGS) entry which is preliminary data.</text>
</comment>
<dbReference type="Proteomes" id="UP000239239">
    <property type="component" value="Unassembled WGS sequence"/>
</dbReference>
<protein>
    <submittedName>
        <fullName evidence="1">Uncharacterized protein</fullName>
    </submittedName>
</protein>
<evidence type="ECO:0000313" key="2">
    <source>
        <dbReference type="Proteomes" id="UP000239239"/>
    </source>
</evidence>
<sequence length="241" mass="27328">MLYNKWGYLMTTLYIKNLRYNEVAVCRALFEAAEKTEEGIKTKRYGIQMTADMPGLWSPLSNYDIENDLRMARIHRNGRMREIGYLTVNLVFQFDSLDVTEYETKYGISAKDVLEKAGFTCSQDAAGYSEPASTSTRLLGQETKPEKPTQTSIVNTSFFSLKSVDTDKRFTKSTKPGILYEARSYGKIEDDTLKSYGFTEGQWERQKEGIENIVIIKKLTESISPSPAVLDEAVNNIPTLS</sequence>
<accession>A0A2S6F7Q1</accession>
<organism evidence="1 2">
    <name type="scientific">Legionella pneumophila</name>
    <dbReference type="NCBI Taxonomy" id="446"/>
    <lineage>
        <taxon>Bacteria</taxon>
        <taxon>Pseudomonadati</taxon>
        <taxon>Pseudomonadota</taxon>
        <taxon>Gammaproteobacteria</taxon>
        <taxon>Legionellales</taxon>
        <taxon>Legionellaceae</taxon>
        <taxon>Legionella</taxon>
    </lineage>
</organism>
<gene>
    <name evidence="1" type="ORF">C3928_01540</name>
</gene>
<reference evidence="1 2" key="1">
    <citation type="submission" date="2018-02" db="EMBL/GenBank/DDBJ databases">
        <title>Draft genome sequences of four Legionella pneumophila clinical strains isolated in Ontario.</title>
        <authorList>
            <person name="Fortuna A."/>
            <person name="Ramnarine R."/>
            <person name="Li A."/>
            <person name="Frantz C."/>
            <person name="Mallo G."/>
        </authorList>
    </citation>
    <scope>NUCLEOTIDE SEQUENCE [LARGE SCALE GENOMIC DNA]</scope>
    <source>
        <strain evidence="1 2">LG61</strain>
    </source>
</reference>
<dbReference type="EMBL" id="PQWY01000002">
    <property type="protein sequence ID" value="PPK33442.1"/>
    <property type="molecule type" value="Genomic_DNA"/>
</dbReference>
<name>A0A2S6F7Q1_LEGPN</name>
<evidence type="ECO:0000313" key="1">
    <source>
        <dbReference type="EMBL" id="PPK33442.1"/>
    </source>
</evidence>
<proteinExistence type="predicted"/>
<dbReference type="AlphaFoldDB" id="A0A2S6F7Q1"/>
<dbReference type="RefSeq" id="WP_080272170.1">
    <property type="nucleotide sequence ID" value="NZ_CP017601.1"/>
</dbReference>